<evidence type="ECO:0000313" key="1">
    <source>
        <dbReference type="EMBL" id="MFB6490468.1"/>
    </source>
</evidence>
<dbReference type="Proteomes" id="UP000033636">
    <property type="component" value="Unassembled WGS sequence"/>
</dbReference>
<protein>
    <submittedName>
        <fullName evidence="1">NRAMP family divalent metal transporter</fullName>
    </submittedName>
</protein>
<dbReference type="EMBL" id="JZWT02000009">
    <property type="protein sequence ID" value="MFB6490468.1"/>
    <property type="molecule type" value="Genomic_DNA"/>
</dbReference>
<comment type="caution">
    <text evidence="1">The sequence shown here is derived from an EMBL/GenBank/DDBJ whole genome shotgun (WGS) entry which is preliminary data.</text>
</comment>
<sequence length="390" mass="40625">MDLREVLRLFGPAWITMMADIDAASVLTAVANGQIYGYGLVWLLALLTIPLFIIQEAAGRVGVAAGGRGLGELIRARFGPKWSALAALPMFGIDLFSYVIEYTGIAVGAAMLGIPPLIAVSIVYVVALAIIVGRRYAEAEKYLLVPAALMPLAFIIEAALRGYDPSAPLFYASTSPPFLFFIAANIGAVVMPFMLFFQASATAKKYGAGGDVSAKISWSAKETLIGAAFSEAVMIAIEAASAGLDGVDPLSPSSMSSALSRIAGPYSATLFGIGLLSSAFLALVVIALASSWGAVEALGVKDRRIRDLVFAAEQLPGLLIVSTSPSSKLVLLALNLMAASAVALAVPGILIGILISDENIMGPYKYNKTRAAAYWATLAVLIGFGVLGLL</sequence>
<name>A0ACC6V0V4_9CREN</name>
<evidence type="ECO:0000313" key="2">
    <source>
        <dbReference type="Proteomes" id="UP000033636"/>
    </source>
</evidence>
<proteinExistence type="predicted"/>
<accession>A0ACC6V0V4</accession>
<reference evidence="1" key="1">
    <citation type="submission" date="2024-07" db="EMBL/GenBank/DDBJ databases">
        <title>Metagenome and Metagenome-Assembled Genomes of Archaea from a hot spring from the geothermal field of Los Azufres, Mexico.</title>
        <authorList>
            <person name="Marin-Paredes R."/>
            <person name="Martinez-Romero E."/>
            <person name="Servin-Garciduenas L.E."/>
        </authorList>
    </citation>
    <scope>NUCLEOTIDE SEQUENCE</scope>
</reference>
<organism evidence="1 2">
    <name type="scientific">Thermoproteus sp. AZ2</name>
    <dbReference type="NCBI Taxonomy" id="1609232"/>
    <lineage>
        <taxon>Archaea</taxon>
        <taxon>Thermoproteota</taxon>
        <taxon>Thermoprotei</taxon>
        <taxon>Thermoproteales</taxon>
        <taxon>Thermoproteaceae</taxon>
        <taxon>Thermoproteus</taxon>
    </lineage>
</organism>
<gene>
    <name evidence="1" type="ORF">TU35_004320</name>
</gene>